<dbReference type="AlphaFoldDB" id="A0A6G1J250"/>
<proteinExistence type="predicted"/>
<gene>
    <name evidence="1" type="ORF">K458DRAFT_403949</name>
</gene>
<sequence length="317" mass="37589">MSHRGLPLSHKRSKRCVRQGLQQLRTTRDERMKAREERKARLELYTRFRCQSEALPRAWLAFLRPYWAGKILSLRKRDPLELSENTAFSRMKNAKLYQWKDILEVLWDHKADVPVTEKLHRAVVTTNACVWSVLTTYQRLKSLLGVLNEFKELQWLRADIRPRLLVHKASEDKKEVFRLHDFFRIETKGGYSFVMDLTSWQFGFNDWFFTWEDYKNKYLAEGEDPQPFQYDLDADSYLKEFEDTSATKSFMLRFRDKINQMSDEELKEFGSDVNVKLSSRVRQSVYEPRISAAFEHNEVIMVSRSATALQSGFESSP</sequence>
<name>A0A6G1J250_9PLEO</name>
<evidence type="ECO:0000313" key="2">
    <source>
        <dbReference type="Proteomes" id="UP000799291"/>
    </source>
</evidence>
<protein>
    <submittedName>
        <fullName evidence="1">Uncharacterized protein</fullName>
    </submittedName>
</protein>
<dbReference type="Proteomes" id="UP000799291">
    <property type="component" value="Unassembled WGS sequence"/>
</dbReference>
<dbReference type="EMBL" id="MU005581">
    <property type="protein sequence ID" value="KAF2684280.1"/>
    <property type="molecule type" value="Genomic_DNA"/>
</dbReference>
<dbReference type="OrthoDB" id="3800962at2759"/>
<reference evidence="1" key="1">
    <citation type="journal article" date="2020" name="Stud. Mycol.">
        <title>101 Dothideomycetes genomes: a test case for predicting lifestyles and emergence of pathogens.</title>
        <authorList>
            <person name="Haridas S."/>
            <person name="Albert R."/>
            <person name="Binder M."/>
            <person name="Bloem J."/>
            <person name="Labutti K."/>
            <person name="Salamov A."/>
            <person name="Andreopoulos B."/>
            <person name="Baker S."/>
            <person name="Barry K."/>
            <person name="Bills G."/>
            <person name="Bluhm B."/>
            <person name="Cannon C."/>
            <person name="Castanera R."/>
            <person name="Culley D."/>
            <person name="Daum C."/>
            <person name="Ezra D."/>
            <person name="Gonzalez J."/>
            <person name="Henrissat B."/>
            <person name="Kuo A."/>
            <person name="Liang C."/>
            <person name="Lipzen A."/>
            <person name="Lutzoni F."/>
            <person name="Magnuson J."/>
            <person name="Mondo S."/>
            <person name="Nolan M."/>
            <person name="Ohm R."/>
            <person name="Pangilinan J."/>
            <person name="Park H.-J."/>
            <person name="Ramirez L."/>
            <person name="Alfaro M."/>
            <person name="Sun H."/>
            <person name="Tritt A."/>
            <person name="Yoshinaga Y."/>
            <person name="Zwiers L.-H."/>
            <person name="Turgeon B."/>
            <person name="Goodwin S."/>
            <person name="Spatafora J."/>
            <person name="Crous P."/>
            <person name="Grigoriev I."/>
        </authorList>
    </citation>
    <scope>NUCLEOTIDE SEQUENCE</scope>
    <source>
        <strain evidence="1">CBS 122367</strain>
    </source>
</reference>
<evidence type="ECO:0000313" key="1">
    <source>
        <dbReference type="EMBL" id="KAF2684280.1"/>
    </source>
</evidence>
<keyword evidence="2" id="KW-1185">Reference proteome</keyword>
<accession>A0A6G1J250</accession>
<organism evidence="1 2">
    <name type="scientific">Lentithecium fluviatile CBS 122367</name>
    <dbReference type="NCBI Taxonomy" id="1168545"/>
    <lineage>
        <taxon>Eukaryota</taxon>
        <taxon>Fungi</taxon>
        <taxon>Dikarya</taxon>
        <taxon>Ascomycota</taxon>
        <taxon>Pezizomycotina</taxon>
        <taxon>Dothideomycetes</taxon>
        <taxon>Pleosporomycetidae</taxon>
        <taxon>Pleosporales</taxon>
        <taxon>Massarineae</taxon>
        <taxon>Lentitheciaceae</taxon>
        <taxon>Lentithecium</taxon>
    </lineage>
</organism>